<comment type="caution">
    <text evidence="2">The sequence shown here is derived from an EMBL/GenBank/DDBJ whole genome shotgun (WGS) entry which is preliminary data.</text>
</comment>
<protein>
    <submittedName>
        <fullName evidence="2">Uncharacterized protein</fullName>
    </submittedName>
</protein>
<feature type="transmembrane region" description="Helical" evidence="1">
    <location>
        <begin position="6"/>
        <end position="23"/>
    </location>
</feature>
<name>A0A0F9CG69_9ZZZZ</name>
<keyword evidence="1" id="KW-0812">Transmembrane</keyword>
<keyword evidence="1" id="KW-1133">Transmembrane helix</keyword>
<reference evidence="2" key="1">
    <citation type="journal article" date="2015" name="Nature">
        <title>Complex archaea that bridge the gap between prokaryotes and eukaryotes.</title>
        <authorList>
            <person name="Spang A."/>
            <person name="Saw J.H."/>
            <person name="Jorgensen S.L."/>
            <person name="Zaremba-Niedzwiedzka K."/>
            <person name="Martijn J."/>
            <person name="Lind A.E."/>
            <person name="van Eijk R."/>
            <person name="Schleper C."/>
            <person name="Guy L."/>
            <person name="Ettema T.J."/>
        </authorList>
    </citation>
    <scope>NUCLEOTIDE SEQUENCE</scope>
</reference>
<sequence>NWGEFALVTIAVIFIIGIWLAIIEATEYKDPRL</sequence>
<dbReference type="EMBL" id="LAZR01033357">
    <property type="protein sequence ID" value="KKL48313.1"/>
    <property type="molecule type" value="Genomic_DNA"/>
</dbReference>
<dbReference type="AlphaFoldDB" id="A0A0F9CG69"/>
<organism evidence="2">
    <name type="scientific">marine sediment metagenome</name>
    <dbReference type="NCBI Taxonomy" id="412755"/>
    <lineage>
        <taxon>unclassified sequences</taxon>
        <taxon>metagenomes</taxon>
        <taxon>ecological metagenomes</taxon>
    </lineage>
</organism>
<accession>A0A0F9CG69</accession>
<keyword evidence="1" id="KW-0472">Membrane</keyword>
<gene>
    <name evidence="2" type="ORF">LCGC14_2326710</name>
</gene>
<evidence type="ECO:0000256" key="1">
    <source>
        <dbReference type="SAM" id="Phobius"/>
    </source>
</evidence>
<evidence type="ECO:0000313" key="2">
    <source>
        <dbReference type="EMBL" id="KKL48313.1"/>
    </source>
</evidence>
<feature type="non-terminal residue" evidence="2">
    <location>
        <position position="1"/>
    </location>
</feature>
<proteinExistence type="predicted"/>